<evidence type="ECO:0000256" key="3">
    <source>
        <dbReference type="HAMAP-Rule" id="MF_01367"/>
    </source>
</evidence>
<comment type="subunit">
    <text evidence="3">Part of the 50S ribosomal subunit. Forms a cluster with proteins L3 and L19. In the 70S ribosome, L14 and L19 interact and together make contacts with the 16S rRNA in bridges B5 and B8.</text>
</comment>
<sequence length="121" mass="13165">MIQRQGYANVADNSGAKKVQIIGIPYAPRKYATVGDVVTVTVKVAAPNSPAKKGKVYRAVVVRTKKEVRRPDGSYIKFDDNAVVLLNQYGEPLGTRILGPIAREVRNRGFTKLASLAPEVV</sequence>
<gene>
    <name evidence="3" type="primary">rplN</name>
    <name evidence="6" type="ORF">ENO47_09720</name>
</gene>
<accession>A0A7C2VCF0</accession>
<dbReference type="AlphaFoldDB" id="A0A7C2VCF0"/>
<protein>
    <recommendedName>
        <fullName evidence="3">Large ribosomal subunit protein uL14</fullName>
    </recommendedName>
</protein>
<evidence type="ECO:0000256" key="1">
    <source>
        <dbReference type="ARBA" id="ARBA00022980"/>
    </source>
</evidence>
<dbReference type="GO" id="GO:0022625">
    <property type="term" value="C:cytosolic large ribosomal subunit"/>
    <property type="evidence" value="ECO:0007669"/>
    <property type="project" value="TreeGrafter"/>
</dbReference>
<keyword evidence="2 3" id="KW-0687">Ribonucleoprotein</keyword>
<dbReference type="CDD" id="cd00337">
    <property type="entry name" value="Ribosomal_uL14"/>
    <property type="match status" value="1"/>
</dbReference>
<reference evidence="6" key="1">
    <citation type="journal article" date="2020" name="mSystems">
        <title>Genome- and Community-Level Interaction Insights into Carbon Utilization and Element Cycling Functions of Hydrothermarchaeota in Hydrothermal Sediment.</title>
        <authorList>
            <person name="Zhou Z."/>
            <person name="Liu Y."/>
            <person name="Xu W."/>
            <person name="Pan J."/>
            <person name="Luo Z.H."/>
            <person name="Li M."/>
        </authorList>
    </citation>
    <scope>NUCLEOTIDE SEQUENCE [LARGE SCALE GENOMIC DNA]</scope>
    <source>
        <strain evidence="6">SpSt-132</strain>
    </source>
</reference>
<dbReference type="PANTHER" id="PTHR11761">
    <property type="entry name" value="50S/60S RIBOSOMAL PROTEIN L14/L23"/>
    <property type="match status" value="1"/>
</dbReference>
<dbReference type="HAMAP" id="MF_01367">
    <property type="entry name" value="Ribosomal_uL14"/>
    <property type="match status" value="1"/>
</dbReference>
<dbReference type="PANTHER" id="PTHR11761:SF3">
    <property type="entry name" value="LARGE RIBOSOMAL SUBUNIT PROTEIN UL14M"/>
    <property type="match status" value="1"/>
</dbReference>
<keyword evidence="1 3" id="KW-0689">Ribosomal protein</keyword>
<dbReference type="InterPro" id="IPR036853">
    <property type="entry name" value="Ribosomal_uL14_sf"/>
</dbReference>
<proteinExistence type="inferred from homology"/>
<evidence type="ECO:0000256" key="5">
    <source>
        <dbReference type="RuleBase" id="RU003950"/>
    </source>
</evidence>
<dbReference type="SUPFAM" id="SSF50193">
    <property type="entry name" value="Ribosomal protein L14"/>
    <property type="match status" value="1"/>
</dbReference>
<comment type="caution">
    <text evidence="6">The sequence shown here is derived from an EMBL/GenBank/DDBJ whole genome shotgun (WGS) entry which is preliminary data.</text>
</comment>
<dbReference type="SMART" id="SM01374">
    <property type="entry name" value="Ribosomal_L14"/>
    <property type="match status" value="1"/>
</dbReference>
<evidence type="ECO:0000313" key="6">
    <source>
        <dbReference type="EMBL" id="HEW46917.1"/>
    </source>
</evidence>
<dbReference type="InterPro" id="IPR019972">
    <property type="entry name" value="Ribosomal_uL14_CS"/>
</dbReference>
<comment type="similarity">
    <text evidence="3 4">Belongs to the universal ribosomal protein uL14 family.</text>
</comment>
<dbReference type="EMBL" id="DSFP01000081">
    <property type="protein sequence ID" value="HEW46917.1"/>
    <property type="molecule type" value="Genomic_DNA"/>
</dbReference>
<dbReference type="Gene3D" id="2.40.150.20">
    <property type="entry name" value="Ribosomal protein L14"/>
    <property type="match status" value="1"/>
</dbReference>
<keyword evidence="3 5" id="KW-0699">rRNA-binding</keyword>
<dbReference type="NCBIfam" id="TIGR01067">
    <property type="entry name" value="rplN_bact"/>
    <property type="match status" value="1"/>
</dbReference>
<dbReference type="PROSITE" id="PS00049">
    <property type="entry name" value="RIBOSOMAL_L14"/>
    <property type="match status" value="1"/>
</dbReference>
<dbReference type="GO" id="GO:0003735">
    <property type="term" value="F:structural constituent of ribosome"/>
    <property type="evidence" value="ECO:0007669"/>
    <property type="project" value="InterPro"/>
</dbReference>
<dbReference type="GO" id="GO:0070180">
    <property type="term" value="F:large ribosomal subunit rRNA binding"/>
    <property type="evidence" value="ECO:0007669"/>
    <property type="project" value="TreeGrafter"/>
</dbReference>
<dbReference type="Pfam" id="PF00238">
    <property type="entry name" value="Ribosomal_L14"/>
    <property type="match status" value="1"/>
</dbReference>
<evidence type="ECO:0000256" key="2">
    <source>
        <dbReference type="ARBA" id="ARBA00023274"/>
    </source>
</evidence>
<organism evidence="6">
    <name type="scientific">Hydrogenobacter sp</name>
    <dbReference type="NCBI Taxonomy" id="2152829"/>
    <lineage>
        <taxon>Bacteria</taxon>
        <taxon>Pseudomonadati</taxon>
        <taxon>Aquificota</taxon>
        <taxon>Aquificia</taxon>
        <taxon>Aquificales</taxon>
        <taxon>Aquificaceae</taxon>
        <taxon>Hydrogenobacter</taxon>
    </lineage>
</organism>
<dbReference type="GO" id="GO:0006412">
    <property type="term" value="P:translation"/>
    <property type="evidence" value="ECO:0007669"/>
    <property type="project" value="UniProtKB-UniRule"/>
</dbReference>
<keyword evidence="3 5" id="KW-0694">RNA-binding</keyword>
<comment type="function">
    <text evidence="3 5">Binds to 23S rRNA. Forms part of two intersubunit bridges in the 70S ribosome.</text>
</comment>
<evidence type="ECO:0000256" key="4">
    <source>
        <dbReference type="RuleBase" id="RU003949"/>
    </source>
</evidence>
<dbReference type="InterPro" id="IPR005745">
    <property type="entry name" value="Ribosomal_uL14_bac-type"/>
</dbReference>
<name>A0A7C2VCF0_9AQUI</name>
<dbReference type="InterPro" id="IPR000218">
    <property type="entry name" value="Ribosomal_uL14"/>
</dbReference>